<reference evidence="1 2" key="1">
    <citation type="journal article" date="2012" name="J. Bacteriol.">
        <title>Complete genome sequence of strain 1860, a crenarchaeon of the genus pyrobaculum able to grow with various electron acceptors.</title>
        <authorList>
            <person name="Mardanov A.V."/>
            <person name="Gumerov V.M."/>
            <person name="Slobodkina G.B."/>
            <person name="Beletsky A.V."/>
            <person name="Bonch-Osmolovskaya E.A."/>
            <person name="Ravin N.V."/>
            <person name="Skryabin K.G."/>
        </authorList>
    </citation>
    <scope>NUCLEOTIDE SEQUENCE [LARGE SCALE GENOMIC DNA]</scope>
    <source>
        <strain evidence="1 2">1860</strain>
    </source>
</reference>
<keyword evidence="2" id="KW-1185">Reference proteome</keyword>
<dbReference type="GeneID" id="11594906"/>
<dbReference type="Proteomes" id="UP000005867">
    <property type="component" value="Chromosome"/>
</dbReference>
<accession>G7VHS0</accession>
<gene>
    <name evidence="1" type="ORF">P186_0640</name>
</gene>
<dbReference type="HOGENOM" id="CLU_788986_0_0_2"/>
<dbReference type="BioCyc" id="PSP1104324:GJSN-630-MONOMER"/>
<organism evidence="1 2">
    <name type="scientific">Pyrobaculum ferrireducens</name>
    <dbReference type="NCBI Taxonomy" id="1104324"/>
    <lineage>
        <taxon>Archaea</taxon>
        <taxon>Thermoproteota</taxon>
        <taxon>Thermoprotei</taxon>
        <taxon>Thermoproteales</taxon>
        <taxon>Thermoproteaceae</taxon>
        <taxon>Pyrobaculum</taxon>
    </lineage>
</organism>
<evidence type="ECO:0000313" key="1">
    <source>
        <dbReference type="EMBL" id="AET32092.1"/>
    </source>
</evidence>
<proteinExistence type="predicted"/>
<protein>
    <submittedName>
        <fullName evidence="1">Uncharacterized protein</fullName>
    </submittedName>
</protein>
<dbReference type="KEGG" id="pyr:P186_0640"/>
<dbReference type="AlphaFoldDB" id="G7VHS0"/>
<dbReference type="eggNOG" id="arCOG05692">
    <property type="taxonomic scope" value="Archaea"/>
</dbReference>
<name>G7VHS0_9CREN</name>
<evidence type="ECO:0000313" key="2">
    <source>
        <dbReference type="Proteomes" id="UP000005867"/>
    </source>
</evidence>
<dbReference type="STRING" id="1104324.P186_0640"/>
<dbReference type="EMBL" id="CP003098">
    <property type="protein sequence ID" value="AET32092.1"/>
    <property type="molecule type" value="Genomic_DNA"/>
</dbReference>
<dbReference type="OrthoDB" id="27489at2157"/>
<sequence>MDIRNFVIDHVDRFLEYLKQNPLRIYSRRTVDAYLAAYALAHALGETVHVDVLDWPPREGVCVGFKCQGMYITEWEIGVDDKIYRTEFSSISQLAAHIITSLLPLEEEIYRALFVGHYAWSVDYCEYKCQLPRELSRGDERLSIVFPFMGELPIERALPLSTLPIIPGVTGRVFDSLPGDAVRVLDWVLGVVASEGFHTALLDKAIRYYSPDIKAPDVAERLEADLANFIGKEIDVYVSNLAETFYTVIKRARDGVVAVQNPFYIHKLPPYISHYMKLVNWVALRYDASGGHLIALIPPHGQRAQLKGAAAIFAELGQVLEYPTHLLVYVEAGKYAEFLQAYEKVGK</sequence>
<dbReference type="RefSeq" id="WP_014287920.1">
    <property type="nucleotide sequence ID" value="NC_016645.1"/>
</dbReference>